<dbReference type="EC" id="3.5.99.6" evidence="3"/>
<evidence type="ECO:0000313" key="5">
    <source>
        <dbReference type="EMBL" id="MFD2761216.1"/>
    </source>
</evidence>
<organism evidence="5 6">
    <name type="scientific">Lentibacillus juripiscarius</name>
    <dbReference type="NCBI Taxonomy" id="257446"/>
    <lineage>
        <taxon>Bacteria</taxon>
        <taxon>Bacillati</taxon>
        <taxon>Bacillota</taxon>
        <taxon>Bacilli</taxon>
        <taxon>Bacillales</taxon>
        <taxon>Bacillaceae</taxon>
        <taxon>Lentibacillus</taxon>
    </lineage>
</organism>
<feature type="active site" description="Proton acceptor; for enolization step" evidence="3">
    <location>
        <position position="67"/>
    </location>
</feature>
<dbReference type="NCBIfam" id="TIGR00502">
    <property type="entry name" value="nagB"/>
    <property type="match status" value="1"/>
</dbReference>
<evidence type="ECO:0000256" key="2">
    <source>
        <dbReference type="ARBA" id="ARBA00023277"/>
    </source>
</evidence>
<dbReference type="InterPro" id="IPR006148">
    <property type="entry name" value="Glc/Gal-6P_isomerase"/>
</dbReference>
<dbReference type="EMBL" id="JBHUNA010000020">
    <property type="protein sequence ID" value="MFD2761216.1"/>
    <property type="molecule type" value="Genomic_DNA"/>
</dbReference>
<comment type="catalytic activity">
    <reaction evidence="3">
        <text>alpha-D-glucosamine 6-phosphate + H2O = beta-D-fructose 6-phosphate + NH4(+)</text>
        <dbReference type="Rhea" id="RHEA:12172"/>
        <dbReference type="ChEBI" id="CHEBI:15377"/>
        <dbReference type="ChEBI" id="CHEBI:28938"/>
        <dbReference type="ChEBI" id="CHEBI:57634"/>
        <dbReference type="ChEBI" id="CHEBI:75989"/>
        <dbReference type="EC" id="3.5.99.6"/>
    </reaction>
</comment>
<dbReference type="InterPro" id="IPR004547">
    <property type="entry name" value="Glucosamine6P_isomerase"/>
</dbReference>
<dbReference type="SUPFAM" id="SSF100950">
    <property type="entry name" value="NagB/RpiA/CoA transferase-like"/>
    <property type="match status" value="1"/>
</dbReference>
<feature type="active site" description="For ring-opening step" evidence="3">
    <location>
        <position position="143"/>
    </location>
</feature>
<dbReference type="InterPro" id="IPR018321">
    <property type="entry name" value="Glucosamine6P_isomerase_CS"/>
</dbReference>
<dbReference type="InterPro" id="IPR037171">
    <property type="entry name" value="NagB/RpiA_transferase-like"/>
</dbReference>
<reference evidence="6" key="1">
    <citation type="journal article" date="2019" name="Int. J. Syst. Evol. Microbiol.">
        <title>The Global Catalogue of Microorganisms (GCM) 10K type strain sequencing project: providing services to taxonomists for standard genome sequencing and annotation.</title>
        <authorList>
            <consortium name="The Broad Institute Genomics Platform"/>
            <consortium name="The Broad Institute Genome Sequencing Center for Infectious Disease"/>
            <person name="Wu L."/>
            <person name="Ma J."/>
        </authorList>
    </citation>
    <scope>NUCLEOTIDE SEQUENCE [LARGE SCALE GENOMIC DNA]</scope>
    <source>
        <strain evidence="6">TISTR 1535</strain>
    </source>
</reference>
<feature type="active site" description="For ring-opening step" evidence="3">
    <location>
        <position position="136"/>
    </location>
</feature>
<feature type="domain" description="Glucosamine/galactosamine-6-phosphate isomerase" evidence="4">
    <location>
        <begin position="10"/>
        <end position="229"/>
    </location>
</feature>
<comment type="caution">
    <text evidence="5">The sequence shown here is derived from an EMBL/GenBank/DDBJ whole genome shotgun (WGS) entry which is preliminary data.</text>
</comment>
<keyword evidence="6" id="KW-1185">Reference proteome</keyword>
<accession>A0ABW5V5Q3</accession>
<keyword evidence="1 3" id="KW-0378">Hydrolase</keyword>
<dbReference type="PANTHER" id="PTHR11280:SF5">
    <property type="entry name" value="GLUCOSAMINE-6-PHOSPHATE ISOMERASE"/>
    <property type="match status" value="1"/>
</dbReference>
<evidence type="ECO:0000313" key="6">
    <source>
        <dbReference type="Proteomes" id="UP001597502"/>
    </source>
</evidence>
<sequence>MEIIRTSNYDAMSKQACDLIIETVQQLERPVLGLATGSTPEGLYQQLMERHENGDVSFKDVKTFNLDEYVGLASDDPNSYRYYMNNKLFHHIDLSDDQAFLPKGDVSDLEQECQDYEAMIRKAGQVDLQVLGLGLNGHIGFNEPGTSFDSRTHVVDLDESTRKANARFFESMDDVPKKAITMGIETIMESRKIVLLVSGEKKADAVRQLVNGEVTEEFPASVLQKHENVVLIADEGALSKL</sequence>
<comment type="caution">
    <text evidence="3">Lacks conserved residue(s) required for the propagation of feature annotation.</text>
</comment>
<dbReference type="CDD" id="cd01399">
    <property type="entry name" value="GlcN6P_deaminase"/>
    <property type="match status" value="1"/>
</dbReference>
<dbReference type="PROSITE" id="PS01161">
    <property type="entry name" value="GLC_GALNAC_ISOMERASE"/>
    <property type="match status" value="1"/>
</dbReference>
<dbReference type="Gene3D" id="3.40.50.1360">
    <property type="match status" value="1"/>
</dbReference>
<comment type="pathway">
    <text evidence="3">Amino-sugar metabolism; N-acetylneuraminate degradation; D-fructose 6-phosphate from N-acetylneuraminate: step 5/5.</text>
</comment>
<protein>
    <recommendedName>
        <fullName evidence="3">Glucosamine-6-phosphate deaminase</fullName>
        <ecNumber evidence="3">3.5.99.6</ecNumber>
    </recommendedName>
    <alternativeName>
        <fullName evidence="3">GlcN6P deaminase</fullName>
        <shortName evidence="3">GNPDA</shortName>
    </alternativeName>
    <alternativeName>
        <fullName evidence="3">Glucosamine-6-phosphate isomerase</fullName>
    </alternativeName>
</protein>
<dbReference type="RefSeq" id="WP_382393475.1">
    <property type="nucleotide sequence ID" value="NZ_JBHUNA010000020.1"/>
</dbReference>
<feature type="active site" description="Proton acceptor; for ring-opening step" evidence="3">
    <location>
        <position position="138"/>
    </location>
</feature>
<dbReference type="HAMAP" id="MF_01241">
    <property type="entry name" value="GlcN6P_deamin"/>
    <property type="match status" value="1"/>
</dbReference>
<comment type="similarity">
    <text evidence="3">Belongs to the glucosamine/galactosamine-6-phosphate isomerase family. NagB subfamily.</text>
</comment>
<proteinExistence type="inferred from homology"/>
<gene>
    <name evidence="3 5" type="primary">nagB</name>
    <name evidence="5" type="ORF">ACFSUO_09560</name>
</gene>
<name>A0ABW5V5Q3_9BACI</name>
<dbReference type="GO" id="GO:0004342">
    <property type="term" value="F:glucosamine-6-phosphate deaminase activity"/>
    <property type="evidence" value="ECO:0007669"/>
    <property type="project" value="UniProtKB-EC"/>
</dbReference>
<keyword evidence="2 3" id="KW-0119">Carbohydrate metabolism</keyword>
<dbReference type="Pfam" id="PF01182">
    <property type="entry name" value="Glucosamine_iso"/>
    <property type="match status" value="1"/>
</dbReference>
<evidence type="ECO:0000256" key="3">
    <source>
        <dbReference type="HAMAP-Rule" id="MF_01241"/>
    </source>
</evidence>
<evidence type="ECO:0000259" key="4">
    <source>
        <dbReference type="Pfam" id="PF01182"/>
    </source>
</evidence>
<dbReference type="Proteomes" id="UP001597502">
    <property type="component" value="Unassembled WGS sequence"/>
</dbReference>
<dbReference type="PANTHER" id="PTHR11280">
    <property type="entry name" value="GLUCOSAMINE-6-PHOSPHATE ISOMERASE"/>
    <property type="match status" value="1"/>
</dbReference>
<evidence type="ECO:0000256" key="1">
    <source>
        <dbReference type="ARBA" id="ARBA00022801"/>
    </source>
</evidence>
<comment type="function">
    <text evidence="3">Catalyzes the reversible isomerization-deamination of glucosamine 6-phosphate (GlcN6P) to form fructose 6-phosphate (Fru6P) and ammonium ion.</text>
</comment>